<gene>
    <name evidence="7" type="ORF">RQX22_02505</name>
</gene>
<keyword evidence="1" id="KW-1134">Transmembrane beta strand</keyword>
<dbReference type="Gene3D" id="2.40.160.50">
    <property type="entry name" value="membrane protein fhac: a member of the omp85/tpsb transporter family"/>
    <property type="match status" value="1"/>
</dbReference>
<dbReference type="Pfam" id="PF03865">
    <property type="entry name" value="ShlB"/>
    <property type="match status" value="1"/>
</dbReference>
<feature type="domain" description="Haemolysin activator HlyB C-terminal" evidence="5">
    <location>
        <begin position="215"/>
        <end position="513"/>
    </location>
</feature>
<keyword evidence="1" id="KW-0472">Membrane</keyword>
<evidence type="ECO:0000259" key="5">
    <source>
        <dbReference type="Pfam" id="PF03865"/>
    </source>
</evidence>
<evidence type="ECO:0000259" key="6">
    <source>
        <dbReference type="Pfam" id="PF08479"/>
    </source>
</evidence>
<keyword evidence="3" id="KW-0998">Cell outer membrane</keyword>
<evidence type="ECO:0000256" key="4">
    <source>
        <dbReference type="SAM" id="SignalP"/>
    </source>
</evidence>
<dbReference type="PANTHER" id="PTHR34597">
    <property type="entry name" value="SLR1661 PROTEIN"/>
    <property type="match status" value="1"/>
</dbReference>
<proteinExistence type="predicted"/>
<dbReference type="EMBL" id="JAVUPU010000001">
    <property type="protein sequence ID" value="MDT9597818.1"/>
    <property type="molecule type" value="Genomic_DNA"/>
</dbReference>
<evidence type="ECO:0000313" key="7">
    <source>
        <dbReference type="EMBL" id="MDT9597818.1"/>
    </source>
</evidence>
<reference evidence="7 8" key="1">
    <citation type="submission" date="2023-05" db="EMBL/GenBank/DDBJ databases">
        <authorList>
            <person name="Guo Y."/>
        </authorList>
    </citation>
    <scope>NUCLEOTIDE SEQUENCE [LARGE SCALE GENOMIC DNA]</scope>
    <source>
        <strain evidence="7 8">GR2756</strain>
    </source>
</reference>
<dbReference type="Proteomes" id="UP001259572">
    <property type="component" value="Unassembled WGS sequence"/>
</dbReference>
<keyword evidence="2" id="KW-0812">Transmembrane</keyword>
<dbReference type="InterPro" id="IPR005565">
    <property type="entry name" value="Hemolysn_activator_HlyB_C"/>
</dbReference>
<feature type="domain" description="Polypeptide-transport-associated ShlB-type" evidence="6">
    <location>
        <begin position="74"/>
        <end position="145"/>
    </location>
</feature>
<dbReference type="Gene3D" id="3.10.20.310">
    <property type="entry name" value="membrane protein fhac"/>
    <property type="match status" value="1"/>
</dbReference>
<keyword evidence="8" id="KW-1185">Reference proteome</keyword>
<feature type="chain" id="PRO_5045764333" evidence="4">
    <location>
        <begin position="27"/>
        <end position="550"/>
    </location>
</feature>
<evidence type="ECO:0000256" key="1">
    <source>
        <dbReference type="ARBA" id="ARBA00022452"/>
    </source>
</evidence>
<evidence type="ECO:0000313" key="8">
    <source>
        <dbReference type="Proteomes" id="UP001259572"/>
    </source>
</evidence>
<dbReference type="PANTHER" id="PTHR34597:SF6">
    <property type="entry name" value="BLR6126 PROTEIN"/>
    <property type="match status" value="1"/>
</dbReference>
<comment type="caution">
    <text evidence="7">The sequence shown here is derived from an EMBL/GenBank/DDBJ whole genome shotgun (WGS) entry which is preliminary data.</text>
</comment>
<dbReference type="RefSeq" id="WP_315723301.1">
    <property type="nucleotide sequence ID" value="NZ_JAVUPU010000001.1"/>
</dbReference>
<evidence type="ECO:0000256" key="3">
    <source>
        <dbReference type="ARBA" id="ARBA00023237"/>
    </source>
</evidence>
<dbReference type="Pfam" id="PF08479">
    <property type="entry name" value="POTRA_2"/>
    <property type="match status" value="1"/>
</dbReference>
<keyword evidence="4" id="KW-0732">Signal</keyword>
<protein>
    <submittedName>
        <fullName evidence="7">ShlB/FhaC/HecB family hemolysin secretion/activation protein</fullName>
    </submittedName>
</protein>
<dbReference type="InterPro" id="IPR051544">
    <property type="entry name" value="TPS_OM_transporter"/>
</dbReference>
<dbReference type="InterPro" id="IPR013686">
    <property type="entry name" value="Polypept-transport_assoc_ShlB"/>
</dbReference>
<feature type="signal peptide" evidence="4">
    <location>
        <begin position="1"/>
        <end position="26"/>
    </location>
</feature>
<name>A0ABU3Q333_9SPHN</name>
<accession>A0ABU3Q333</accession>
<organism evidence="7 8">
    <name type="scientific">Sphingosinicella rhizophila</name>
    <dbReference type="NCBI Taxonomy" id="3050082"/>
    <lineage>
        <taxon>Bacteria</taxon>
        <taxon>Pseudomonadati</taxon>
        <taxon>Pseudomonadota</taxon>
        <taxon>Alphaproteobacteria</taxon>
        <taxon>Sphingomonadales</taxon>
        <taxon>Sphingosinicellaceae</taxon>
        <taxon>Sphingosinicella</taxon>
    </lineage>
</organism>
<evidence type="ECO:0000256" key="2">
    <source>
        <dbReference type="ARBA" id="ARBA00022692"/>
    </source>
</evidence>
<sequence>MKWTREFIAALAALCLVGLPASIALGQVDEGDASVVIESLDLDDPREDEPATDLVLNLDQKDQADRGNTIVVGAIRIEGATLIPQSLFAPIIEAYMGRSLAPADLRRLASDIANVARGRGYGLATAWIPGQSSGNGLLRVEIDEGRIHSIEARGTAADIVGRMLAPLVNGRPVRTAELERRLLLAGDISGVRLGKARLDRRNGRNVLSIVAGRENVQAEAAADNWGTDAVGPIRARLAVDFNGLVADDDRLTLGGVVTPLQPKEFYLFQAGYSKAIGTNGAMVHLNGYFAESNPGAELSRLELGGRSMEAQIGLSHPFLRTRATSLWGNAFLRVRDSEQDRRDLPLRDDRITALTLGAYGVARWPNGRLRTRLTLIQGLDLFGANEAGDLLASRPDADGTFTKLEYWAEYQHYLGRQFSIQAQIQGQIASGPLLSSEEMGLGGRYFLRGYDYRERSGDQGGAGSIELRYDLANLPEPLSMTQFYAFMDGGTVRNSRRGFGGGSLASLGAGVRGRVAGVDVGLEVGLPLKVRYDPAKRRGPRLSFTLGKYF</sequence>